<feature type="domain" description="F-box" evidence="2">
    <location>
        <begin position="164"/>
        <end position="205"/>
    </location>
</feature>
<evidence type="ECO:0000259" key="2">
    <source>
        <dbReference type="Pfam" id="PF12937"/>
    </source>
</evidence>
<reference evidence="10" key="1">
    <citation type="submission" date="2021-02" db="EMBL/GenBank/DDBJ databases">
        <authorList>
            <person name="Nowell W R."/>
        </authorList>
    </citation>
    <scope>NUCLEOTIDE SEQUENCE</scope>
</reference>
<dbReference type="EMBL" id="CAJNYT010003440">
    <property type="protein sequence ID" value="CAF3564053.1"/>
    <property type="molecule type" value="Genomic_DNA"/>
</dbReference>
<dbReference type="Proteomes" id="UP000663862">
    <property type="component" value="Unassembled WGS sequence"/>
</dbReference>
<dbReference type="Proteomes" id="UP000663872">
    <property type="component" value="Unassembled WGS sequence"/>
</dbReference>
<dbReference type="EMBL" id="CAJNYU010000350">
    <property type="protein sequence ID" value="CAF3351553.1"/>
    <property type="molecule type" value="Genomic_DNA"/>
</dbReference>
<dbReference type="InterPro" id="IPR036047">
    <property type="entry name" value="F-box-like_dom_sf"/>
</dbReference>
<feature type="compositionally biased region" description="Polar residues" evidence="1">
    <location>
        <begin position="31"/>
        <end position="52"/>
    </location>
</feature>
<evidence type="ECO:0000313" key="7">
    <source>
        <dbReference type="EMBL" id="CAF3564053.1"/>
    </source>
</evidence>
<evidence type="ECO:0000313" key="10">
    <source>
        <dbReference type="EMBL" id="CAF4332726.1"/>
    </source>
</evidence>
<dbReference type="Proteomes" id="UP000663833">
    <property type="component" value="Unassembled WGS sequence"/>
</dbReference>
<evidence type="ECO:0000313" key="6">
    <source>
        <dbReference type="EMBL" id="CAF3444000.1"/>
    </source>
</evidence>
<dbReference type="EMBL" id="CAJOBO010000248">
    <property type="protein sequence ID" value="CAF4173889.1"/>
    <property type="molecule type" value="Genomic_DNA"/>
</dbReference>
<dbReference type="CDD" id="cd22172">
    <property type="entry name" value="F-box_FBXO16"/>
    <property type="match status" value="1"/>
</dbReference>
<feature type="region of interest" description="Disordered" evidence="1">
    <location>
        <begin position="255"/>
        <end position="293"/>
    </location>
</feature>
<name>A0A820K0V0_9BILA</name>
<dbReference type="PANTHER" id="PTHR46857">
    <property type="entry name" value="EPITHELIAL CELL-TRANSFORMING SEQUENCE 2 ONCOGENE-LIKE"/>
    <property type="match status" value="1"/>
</dbReference>
<proteinExistence type="predicted"/>
<evidence type="ECO:0000313" key="12">
    <source>
        <dbReference type="EMBL" id="CAF4812641.1"/>
    </source>
</evidence>
<gene>
    <name evidence="5" type="ORF">FME351_LOCUS4541</name>
    <name evidence="7" type="ORF">GRG538_LOCUS20882</name>
    <name evidence="9" type="ORF">HFQ381_LOCUS5784</name>
    <name evidence="4" type="ORF">KIK155_LOCUS3312</name>
    <name evidence="6" type="ORF">LUA448_LOCUS21411</name>
    <name evidence="11" type="ORF">QYT958_LOCUS2355</name>
    <name evidence="3" type="ORF">TIS948_LOCUS8815</name>
    <name evidence="12" type="ORF">TOA249_LOCUS24080</name>
    <name evidence="10" type="ORF">TSG867_LOCUS8325</name>
    <name evidence="8" type="ORF">UJA718_LOCUS3628</name>
</gene>
<dbReference type="EMBL" id="CAJOBR010000152">
    <property type="protein sequence ID" value="CAF4472709.1"/>
    <property type="molecule type" value="Genomic_DNA"/>
</dbReference>
<organism evidence="10 13">
    <name type="scientific">Rotaria socialis</name>
    <dbReference type="NCBI Taxonomy" id="392032"/>
    <lineage>
        <taxon>Eukaryota</taxon>
        <taxon>Metazoa</taxon>
        <taxon>Spiralia</taxon>
        <taxon>Gnathifera</taxon>
        <taxon>Rotifera</taxon>
        <taxon>Eurotatoria</taxon>
        <taxon>Bdelloidea</taxon>
        <taxon>Philodinida</taxon>
        <taxon>Philodinidae</taxon>
        <taxon>Rotaria</taxon>
    </lineage>
</organism>
<evidence type="ECO:0000313" key="4">
    <source>
        <dbReference type="EMBL" id="CAF3347716.1"/>
    </source>
</evidence>
<feature type="region of interest" description="Disordered" evidence="1">
    <location>
        <begin position="324"/>
        <end position="442"/>
    </location>
</feature>
<dbReference type="EMBL" id="CAJNYV010000141">
    <property type="protein sequence ID" value="CAF3347716.1"/>
    <property type="molecule type" value="Genomic_DNA"/>
</dbReference>
<dbReference type="EMBL" id="CAJOBQ010000342">
    <property type="protein sequence ID" value="CAF4332726.1"/>
    <property type="molecule type" value="Genomic_DNA"/>
</dbReference>
<sequence>MTDLINTSTHSHHYPPNPNEIAGNRRPARPTSAQQRSTTPTRNRPQHNTTVNGLNTTAKLEQSLLRHDLDRTTTSINSTKLNGKGKNRLYSTWTPLQDEETNARLFDERKQLVNKWFEKWTDDQRRIILDDILAQCRNRQLTYARNILTKRFPAQHQDFTRLFPRVLCLYIFSFLDPRSLCRCAQTSWYWKFLTESDQIWMPKCLRFGWTPKQSSSPYESNVWKRVYSFNIQALQTMPVRDYSLRSQSGYYDDQLSTHEDTARSNSARHQLNKSHSSTHRALEHPPWRANSRAPTDTLRYNYLDNDDSALESLIAKHRKYGTSILQQTESDHELKSATKERQTRSRTNERYEQNGRKRRSQSLSARGSPSVTFRDEHTSRNSNHNHSFLARPPSTSGIANRPVDIPRPPSSAQKSKYASKTSANDISNRTWHSTNNYNYADE</sequence>
<dbReference type="EMBL" id="CAJNYD010002790">
    <property type="protein sequence ID" value="CAF3444000.1"/>
    <property type="molecule type" value="Genomic_DNA"/>
</dbReference>
<dbReference type="InterPro" id="IPR052805">
    <property type="entry name" value="GEF_Ubiquitin-Prot_Reg"/>
</dbReference>
<dbReference type="SUPFAM" id="SSF81383">
    <property type="entry name" value="F-box domain"/>
    <property type="match status" value="1"/>
</dbReference>
<evidence type="ECO:0000313" key="9">
    <source>
        <dbReference type="EMBL" id="CAF4173889.1"/>
    </source>
</evidence>
<feature type="compositionally biased region" description="Polar residues" evidence="1">
    <location>
        <begin position="410"/>
        <end position="442"/>
    </location>
</feature>
<dbReference type="InterPro" id="IPR001810">
    <property type="entry name" value="F-box_dom"/>
</dbReference>
<dbReference type="Proteomes" id="UP000663869">
    <property type="component" value="Unassembled WGS sequence"/>
</dbReference>
<dbReference type="Proteomes" id="UP000663865">
    <property type="component" value="Unassembled WGS sequence"/>
</dbReference>
<feature type="compositionally biased region" description="Basic and acidic residues" evidence="1">
    <location>
        <begin position="329"/>
        <end position="355"/>
    </location>
</feature>
<dbReference type="Proteomes" id="UP000663873">
    <property type="component" value="Unassembled WGS sequence"/>
</dbReference>
<comment type="caution">
    <text evidence="10">The sequence shown here is derived from an EMBL/GenBank/DDBJ whole genome shotgun (WGS) entry which is preliminary data.</text>
</comment>
<dbReference type="Gene3D" id="1.20.1280.50">
    <property type="match status" value="1"/>
</dbReference>
<dbReference type="Pfam" id="PF12937">
    <property type="entry name" value="F-box-like"/>
    <property type="match status" value="1"/>
</dbReference>
<protein>
    <recommendedName>
        <fullName evidence="2">F-box domain-containing protein</fullName>
    </recommendedName>
</protein>
<dbReference type="AlphaFoldDB" id="A0A820K0V0"/>
<evidence type="ECO:0000256" key="1">
    <source>
        <dbReference type="SAM" id="MobiDB-lite"/>
    </source>
</evidence>
<evidence type="ECO:0000313" key="14">
    <source>
        <dbReference type="Proteomes" id="UP000663873"/>
    </source>
</evidence>
<accession>A0A820K0V0</accession>
<dbReference type="EMBL" id="CAJOBP010000274">
    <property type="protein sequence ID" value="CAF4153812.1"/>
    <property type="molecule type" value="Genomic_DNA"/>
</dbReference>
<evidence type="ECO:0000313" key="8">
    <source>
        <dbReference type="EMBL" id="CAF4153812.1"/>
    </source>
</evidence>
<evidence type="ECO:0000313" key="5">
    <source>
        <dbReference type="EMBL" id="CAF3351553.1"/>
    </source>
</evidence>
<evidence type="ECO:0000313" key="11">
    <source>
        <dbReference type="EMBL" id="CAF4472709.1"/>
    </source>
</evidence>
<dbReference type="Proteomes" id="UP000663848">
    <property type="component" value="Unassembled WGS sequence"/>
</dbReference>
<dbReference type="Proteomes" id="UP000663838">
    <property type="component" value="Unassembled WGS sequence"/>
</dbReference>
<dbReference type="PANTHER" id="PTHR46857:SF2">
    <property type="entry name" value="F-BOX ONLY PROTEIN 16"/>
    <property type="match status" value="1"/>
</dbReference>
<dbReference type="Proteomes" id="UP000663851">
    <property type="component" value="Unassembled WGS sequence"/>
</dbReference>
<dbReference type="Proteomes" id="UP000663825">
    <property type="component" value="Unassembled WGS sequence"/>
</dbReference>
<evidence type="ECO:0000313" key="3">
    <source>
        <dbReference type="EMBL" id="CAF3135317.1"/>
    </source>
</evidence>
<dbReference type="EMBL" id="CAJOBS010002403">
    <property type="protein sequence ID" value="CAF4812641.1"/>
    <property type="molecule type" value="Genomic_DNA"/>
</dbReference>
<feature type="region of interest" description="Disordered" evidence="1">
    <location>
        <begin position="1"/>
        <end position="52"/>
    </location>
</feature>
<evidence type="ECO:0000313" key="13">
    <source>
        <dbReference type="Proteomes" id="UP000663862"/>
    </source>
</evidence>
<dbReference type="EMBL" id="CAJNXB010001129">
    <property type="protein sequence ID" value="CAF3135317.1"/>
    <property type="molecule type" value="Genomic_DNA"/>
</dbReference>
<dbReference type="OrthoDB" id="10257471at2759"/>
<keyword evidence="14" id="KW-1185">Reference proteome</keyword>
<feature type="compositionally biased region" description="Polar residues" evidence="1">
    <location>
        <begin position="361"/>
        <end position="371"/>
    </location>
</feature>